<feature type="region of interest" description="Disordered" evidence="1">
    <location>
        <begin position="145"/>
        <end position="165"/>
    </location>
</feature>
<dbReference type="AlphaFoldDB" id="A0A225VVP9"/>
<keyword evidence="3" id="KW-1185">Reference proteome</keyword>
<evidence type="ECO:0000256" key="1">
    <source>
        <dbReference type="SAM" id="MobiDB-lite"/>
    </source>
</evidence>
<feature type="region of interest" description="Disordered" evidence="1">
    <location>
        <begin position="211"/>
        <end position="230"/>
    </location>
</feature>
<name>A0A225VVP9_9STRA</name>
<evidence type="ECO:0000313" key="2">
    <source>
        <dbReference type="EMBL" id="OWZ08610.1"/>
    </source>
</evidence>
<comment type="caution">
    <text evidence="2">The sequence shown here is derived from an EMBL/GenBank/DDBJ whole genome shotgun (WGS) entry which is preliminary data.</text>
</comment>
<organism evidence="2 3">
    <name type="scientific">Phytophthora megakarya</name>
    <dbReference type="NCBI Taxonomy" id="4795"/>
    <lineage>
        <taxon>Eukaryota</taxon>
        <taxon>Sar</taxon>
        <taxon>Stramenopiles</taxon>
        <taxon>Oomycota</taxon>
        <taxon>Peronosporomycetes</taxon>
        <taxon>Peronosporales</taxon>
        <taxon>Peronosporaceae</taxon>
        <taxon>Phytophthora</taxon>
    </lineage>
</organism>
<gene>
    <name evidence="2" type="ORF">PHMEG_00018816</name>
</gene>
<proteinExistence type="predicted"/>
<sequence>MTNQDKTTDAATTETGVPPALRAFSEATAANGSTTAEVVDVRADSAAWAETRVLRHPSDPCVRMVKRKAVSSDMKKTKKSKKKPVRDDVSPTLHAEVSSVAEEQAPSTQVSAAATLVGQPVSMASKTSRRSTGFDLTEFISSFNPDVGSKARSAPPPRGKPAVATPAPKFEVLQGQVAGDCQSLGVRTEPSDRGELPSGTILELSCASFPKPAKKAQGKCGHRREERLKG</sequence>
<dbReference type="Proteomes" id="UP000198211">
    <property type="component" value="Unassembled WGS sequence"/>
</dbReference>
<evidence type="ECO:0000313" key="3">
    <source>
        <dbReference type="Proteomes" id="UP000198211"/>
    </source>
</evidence>
<dbReference type="EMBL" id="NBNE01003087">
    <property type="protein sequence ID" value="OWZ08610.1"/>
    <property type="molecule type" value="Genomic_DNA"/>
</dbReference>
<feature type="compositionally biased region" description="Basic residues" evidence="1">
    <location>
        <begin position="212"/>
        <end position="222"/>
    </location>
</feature>
<protein>
    <submittedName>
        <fullName evidence="2">Uncharacterized protein</fullName>
    </submittedName>
</protein>
<reference evidence="3" key="1">
    <citation type="submission" date="2017-03" db="EMBL/GenBank/DDBJ databases">
        <title>Phytopthora megakarya and P. palmivora, two closely related causual agents of cacao black pod achieved similar genome size and gene model numbers by different mechanisms.</title>
        <authorList>
            <person name="Ali S."/>
            <person name="Shao J."/>
            <person name="Larry D.J."/>
            <person name="Kronmiller B."/>
            <person name="Shen D."/>
            <person name="Strem M.D."/>
            <person name="Melnick R.L."/>
            <person name="Guiltinan M.J."/>
            <person name="Tyler B.M."/>
            <person name="Meinhardt L.W."/>
            <person name="Bailey B.A."/>
        </authorList>
    </citation>
    <scope>NUCLEOTIDE SEQUENCE [LARGE SCALE GENOMIC DNA]</scope>
    <source>
        <strain evidence="3">zdho120</strain>
    </source>
</reference>
<accession>A0A225VVP9</accession>
<feature type="region of interest" description="Disordered" evidence="1">
    <location>
        <begin position="66"/>
        <end position="109"/>
    </location>
</feature>
<dbReference type="STRING" id="4795.A0A225VVP9"/>